<dbReference type="EMBL" id="QKKF02020518">
    <property type="protein sequence ID" value="RZF39125.1"/>
    <property type="molecule type" value="Genomic_DNA"/>
</dbReference>
<keyword evidence="2" id="KW-1185">Reference proteome</keyword>
<comment type="caution">
    <text evidence="1">The sequence shown here is derived from an EMBL/GenBank/DDBJ whole genome shotgun (WGS) entry which is preliminary data.</text>
</comment>
<dbReference type="Proteomes" id="UP000291343">
    <property type="component" value="Unassembled WGS sequence"/>
</dbReference>
<organism evidence="1 2">
    <name type="scientific">Laodelphax striatellus</name>
    <name type="common">Small brown planthopper</name>
    <name type="synonym">Delphax striatella</name>
    <dbReference type="NCBI Taxonomy" id="195883"/>
    <lineage>
        <taxon>Eukaryota</taxon>
        <taxon>Metazoa</taxon>
        <taxon>Ecdysozoa</taxon>
        <taxon>Arthropoda</taxon>
        <taxon>Hexapoda</taxon>
        <taxon>Insecta</taxon>
        <taxon>Pterygota</taxon>
        <taxon>Neoptera</taxon>
        <taxon>Paraneoptera</taxon>
        <taxon>Hemiptera</taxon>
        <taxon>Auchenorrhyncha</taxon>
        <taxon>Fulgoroidea</taxon>
        <taxon>Delphacidae</taxon>
        <taxon>Criomorphinae</taxon>
        <taxon>Laodelphax</taxon>
    </lineage>
</organism>
<dbReference type="InterPro" id="IPR018159">
    <property type="entry name" value="Spectrin/alpha-actinin"/>
</dbReference>
<dbReference type="OrthoDB" id="7416031at2759"/>
<reference evidence="1 2" key="1">
    <citation type="journal article" date="2017" name="Gigascience">
        <title>Genome sequence of the small brown planthopper, Laodelphax striatellus.</title>
        <authorList>
            <person name="Zhu J."/>
            <person name="Jiang F."/>
            <person name="Wang X."/>
            <person name="Yang P."/>
            <person name="Bao Y."/>
            <person name="Zhao W."/>
            <person name="Wang W."/>
            <person name="Lu H."/>
            <person name="Wang Q."/>
            <person name="Cui N."/>
            <person name="Li J."/>
            <person name="Chen X."/>
            <person name="Luo L."/>
            <person name="Yu J."/>
            <person name="Kang L."/>
            <person name="Cui F."/>
        </authorList>
    </citation>
    <scope>NUCLEOTIDE SEQUENCE [LARGE SCALE GENOMIC DNA]</scope>
    <source>
        <strain evidence="1">Lst14</strain>
    </source>
</reference>
<dbReference type="SUPFAM" id="SSF46966">
    <property type="entry name" value="Spectrin repeat"/>
    <property type="match status" value="1"/>
</dbReference>
<dbReference type="CDD" id="cd00176">
    <property type="entry name" value="SPEC"/>
    <property type="match status" value="1"/>
</dbReference>
<proteinExistence type="predicted"/>
<gene>
    <name evidence="1" type="ORF">LSTR_LSTR015764</name>
</gene>
<dbReference type="Gene3D" id="1.20.58.60">
    <property type="match status" value="1"/>
</dbReference>
<dbReference type="SMR" id="A0A482X003"/>
<evidence type="ECO:0000313" key="1">
    <source>
        <dbReference type="EMBL" id="RZF39125.1"/>
    </source>
</evidence>
<dbReference type="PANTHER" id="PTHR11915">
    <property type="entry name" value="SPECTRIN/FILAMIN RELATED CYTOSKELETAL PROTEIN"/>
    <property type="match status" value="1"/>
</dbReference>
<dbReference type="GO" id="GO:0005737">
    <property type="term" value="C:cytoplasm"/>
    <property type="evidence" value="ECO:0007669"/>
    <property type="project" value="UniProtKB-ARBA"/>
</dbReference>
<accession>A0A482X003</accession>
<evidence type="ECO:0000313" key="2">
    <source>
        <dbReference type="Proteomes" id="UP000291343"/>
    </source>
</evidence>
<dbReference type="STRING" id="195883.A0A482X003"/>
<name>A0A482X003_LAOST</name>
<dbReference type="AlphaFoldDB" id="A0A482X003"/>
<protein>
    <submittedName>
        <fullName evidence="1">Uncharacterized protein</fullName>
    </submittedName>
</protein>
<sequence>MFAYLTYKGLCDIQQLSPAPQDVSLQVNAKHPDAKAIAGKQQAIQQQMRTLQKLATARQQRLMESMCRHEYLLESAELEQWIRDQMQAAGSDDYGQDYEHLLVTYIFT</sequence>
<dbReference type="InParanoid" id="A0A482X003"/>